<evidence type="ECO:0000256" key="10">
    <source>
        <dbReference type="ARBA" id="ARBA00022989"/>
    </source>
</evidence>
<evidence type="ECO:0000256" key="2">
    <source>
        <dbReference type="ARBA" id="ARBA00004651"/>
    </source>
</evidence>
<dbReference type="InterPro" id="IPR011701">
    <property type="entry name" value="MFS"/>
</dbReference>
<dbReference type="GO" id="GO:0006814">
    <property type="term" value="P:sodium ion transport"/>
    <property type="evidence" value="ECO:0007669"/>
    <property type="project" value="UniProtKB-KW"/>
</dbReference>
<dbReference type="SUPFAM" id="SSF103473">
    <property type="entry name" value="MFS general substrate transporter"/>
    <property type="match status" value="1"/>
</dbReference>
<feature type="transmembrane region" description="Helical" evidence="18">
    <location>
        <begin position="377"/>
        <end position="398"/>
    </location>
</feature>
<evidence type="ECO:0000256" key="17">
    <source>
        <dbReference type="ARBA" id="ARBA00023329"/>
    </source>
</evidence>
<evidence type="ECO:0000256" key="4">
    <source>
        <dbReference type="ARBA" id="ARBA00022449"/>
    </source>
</evidence>
<evidence type="ECO:0000256" key="13">
    <source>
        <dbReference type="ARBA" id="ARBA00023065"/>
    </source>
</evidence>
<organism evidence="19 20">
    <name type="scientific">Chelonia mydas</name>
    <name type="common">Green sea-turtle</name>
    <name type="synonym">Chelonia agassizi</name>
    <dbReference type="NCBI Taxonomy" id="8469"/>
    <lineage>
        <taxon>Eukaryota</taxon>
        <taxon>Metazoa</taxon>
        <taxon>Chordata</taxon>
        <taxon>Craniata</taxon>
        <taxon>Vertebrata</taxon>
        <taxon>Euteleostomi</taxon>
        <taxon>Archelosauria</taxon>
        <taxon>Testudinata</taxon>
        <taxon>Testudines</taxon>
        <taxon>Cryptodira</taxon>
        <taxon>Durocryptodira</taxon>
        <taxon>Americhelydia</taxon>
        <taxon>Chelonioidea</taxon>
        <taxon>Cheloniidae</taxon>
        <taxon>Chelonia</taxon>
    </lineage>
</organism>
<keyword evidence="20" id="KW-1185">Reference proteome</keyword>
<gene>
    <name evidence="19" type="ORF">UY3_14779</name>
</gene>
<keyword evidence="6" id="KW-0592">Phosphate transport</keyword>
<feature type="transmembrane region" description="Helical" evidence="18">
    <location>
        <begin position="71"/>
        <end position="96"/>
    </location>
</feature>
<keyword evidence="15" id="KW-0325">Glycoprotein</keyword>
<keyword evidence="3" id="KW-0813">Transport</keyword>
<evidence type="ECO:0000313" key="20">
    <source>
        <dbReference type="Proteomes" id="UP000031443"/>
    </source>
</evidence>
<feature type="transmembrane region" description="Helical" evidence="18">
    <location>
        <begin position="154"/>
        <end position="173"/>
    </location>
</feature>
<dbReference type="InterPro" id="IPR050382">
    <property type="entry name" value="MFS_Na/Anion_cotransporter"/>
</dbReference>
<dbReference type="GO" id="GO:0060076">
    <property type="term" value="C:excitatory synapse"/>
    <property type="evidence" value="ECO:0007669"/>
    <property type="project" value="TreeGrafter"/>
</dbReference>
<dbReference type="GO" id="GO:0098700">
    <property type="term" value="P:neurotransmitter loading into synaptic vesicle"/>
    <property type="evidence" value="ECO:0007669"/>
    <property type="project" value="TreeGrafter"/>
</dbReference>
<keyword evidence="10 18" id="KW-1133">Transmembrane helix</keyword>
<reference evidence="20" key="1">
    <citation type="journal article" date="2013" name="Nat. Genet.">
        <title>The draft genomes of soft-shell turtle and green sea turtle yield insights into the development and evolution of the turtle-specific body plan.</title>
        <authorList>
            <person name="Wang Z."/>
            <person name="Pascual-Anaya J."/>
            <person name="Zadissa A."/>
            <person name="Li W."/>
            <person name="Niimura Y."/>
            <person name="Huang Z."/>
            <person name="Li C."/>
            <person name="White S."/>
            <person name="Xiong Z."/>
            <person name="Fang D."/>
            <person name="Wang B."/>
            <person name="Ming Y."/>
            <person name="Chen Y."/>
            <person name="Zheng Y."/>
            <person name="Kuraku S."/>
            <person name="Pignatelli M."/>
            <person name="Herrero J."/>
            <person name="Beal K."/>
            <person name="Nozawa M."/>
            <person name="Li Q."/>
            <person name="Wang J."/>
            <person name="Zhang H."/>
            <person name="Yu L."/>
            <person name="Shigenobu S."/>
            <person name="Wang J."/>
            <person name="Liu J."/>
            <person name="Flicek P."/>
            <person name="Searle S."/>
            <person name="Wang J."/>
            <person name="Kuratani S."/>
            <person name="Yin Y."/>
            <person name="Aken B."/>
            <person name="Zhang G."/>
            <person name="Irie N."/>
        </authorList>
    </citation>
    <scope>NUCLEOTIDE SEQUENCE [LARGE SCALE GENOMIC DNA]</scope>
</reference>
<sequence length="483" mass="53205">MESVKQRILTPGKEGMKNFAGKSLGQLYRVLEKKQKPGDNIELTEDGKPLEAPVKKAPVCDCTCFGLPRRYIIAIMSGLGFCISFGIRCNLGVAIVDMVNNSTIHRGGKIIKEKAKFNWDPETVGMIHGSFFWGYIVTQIPGGYIASRLAANRVFGAAILLTATLNMLIPSAAKVHYGCVIFVRILQGLVEVLLPFTFSTGSFGLVWYMFWLLVSYESPAKHPTITDEERRYIEESIGESANLLGAMEVGMLSALPHLVMTIIVPIGGQIADFLRSRQILSTTTVRKIMNCGGFGMEATLLLVVGYSHSKGMAISFLVLAVGFSGFAISGFNVNHLDIAPRYASILMGISNGVGTLSGMVCPIIVGAMTKNKTREEWQYVFLIAALVHYGGVIFYGIFASGEKQPWADPEQTSEEKCGFIHEDELDEETGDITQNYINYGTTKSYGATTQVNGGWPNGWEKKEEFVQEEVQDSYSYKEREDYS</sequence>
<dbReference type="Proteomes" id="UP000031443">
    <property type="component" value="Unassembled WGS sequence"/>
</dbReference>
<dbReference type="GO" id="GO:0005313">
    <property type="term" value="F:L-glutamate transmembrane transporter activity"/>
    <property type="evidence" value="ECO:0007669"/>
    <property type="project" value="TreeGrafter"/>
</dbReference>
<evidence type="ECO:0000256" key="15">
    <source>
        <dbReference type="ARBA" id="ARBA00023180"/>
    </source>
</evidence>
<keyword evidence="13" id="KW-0406">Ion transport</keyword>
<keyword evidence="9" id="KW-0769">Symport</keyword>
<evidence type="ECO:0000256" key="11">
    <source>
        <dbReference type="ARBA" id="ARBA00023018"/>
    </source>
</evidence>
<dbReference type="FunFam" id="1.20.1250.20:FF:000004">
    <property type="entry name" value="vesicular glutamate transporter 2 isoform X1"/>
    <property type="match status" value="1"/>
</dbReference>
<keyword evidence="7 18" id="KW-0812">Transmembrane</keyword>
<evidence type="ECO:0000256" key="9">
    <source>
        <dbReference type="ARBA" id="ARBA00022847"/>
    </source>
</evidence>
<accession>M7ATT8</accession>
<feature type="transmembrane region" description="Helical" evidence="18">
    <location>
        <begin position="185"/>
        <end position="210"/>
    </location>
</feature>
<evidence type="ECO:0000256" key="1">
    <source>
        <dbReference type="ARBA" id="ARBA00004432"/>
    </source>
</evidence>
<feature type="transmembrane region" description="Helical" evidence="18">
    <location>
        <begin position="312"/>
        <end position="333"/>
    </location>
</feature>
<dbReference type="GO" id="GO:0030672">
    <property type="term" value="C:synaptic vesicle membrane"/>
    <property type="evidence" value="ECO:0007669"/>
    <property type="project" value="UniProtKB-SubCell"/>
</dbReference>
<dbReference type="GO" id="GO:0015293">
    <property type="term" value="F:symporter activity"/>
    <property type="evidence" value="ECO:0007669"/>
    <property type="project" value="UniProtKB-KW"/>
</dbReference>
<evidence type="ECO:0000256" key="8">
    <source>
        <dbReference type="ARBA" id="ARBA00022775"/>
    </source>
</evidence>
<keyword evidence="14 18" id="KW-0472">Membrane</keyword>
<evidence type="ECO:0000313" key="19">
    <source>
        <dbReference type="EMBL" id="EMP28129.1"/>
    </source>
</evidence>
<dbReference type="GO" id="GO:0050803">
    <property type="term" value="P:regulation of synapse structure or activity"/>
    <property type="evidence" value="ECO:0007669"/>
    <property type="project" value="TreeGrafter"/>
</dbReference>
<evidence type="ECO:0000256" key="14">
    <source>
        <dbReference type="ARBA" id="ARBA00023136"/>
    </source>
</evidence>
<feature type="transmembrane region" description="Helical" evidence="18">
    <location>
        <begin position="345"/>
        <end position="365"/>
    </location>
</feature>
<dbReference type="PANTHER" id="PTHR11662">
    <property type="entry name" value="SOLUTE CARRIER FAMILY 17"/>
    <property type="match status" value="1"/>
</dbReference>
<evidence type="ECO:0000256" key="12">
    <source>
        <dbReference type="ARBA" id="ARBA00023053"/>
    </source>
</evidence>
<dbReference type="Gene3D" id="1.20.1250.20">
    <property type="entry name" value="MFS general substrate transporter like domains"/>
    <property type="match status" value="1"/>
</dbReference>
<keyword evidence="5" id="KW-1003">Cell membrane</keyword>
<dbReference type="Pfam" id="PF07690">
    <property type="entry name" value="MFS_1"/>
    <property type="match status" value="1"/>
</dbReference>
<keyword evidence="17" id="KW-0968">Cytoplasmic vesicle</keyword>
<dbReference type="GO" id="GO:0015297">
    <property type="term" value="F:antiporter activity"/>
    <property type="evidence" value="ECO:0007669"/>
    <property type="project" value="UniProtKB-KW"/>
</dbReference>
<comment type="subcellular location">
    <subcellularLocation>
        <location evidence="2">Cell membrane</location>
        <topology evidence="2">Multi-pass membrane protein</topology>
    </subcellularLocation>
    <subcellularLocation>
        <location evidence="1">Cytoplasmic vesicle</location>
        <location evidence="1">Secretory vesicle</location>
        <location evidence="1">Synaptic vesicle membrane</location>
    </subcellularLocation>
</comment>
<evidence type="ECO:0000256" key="5">
    <source>
        <dbReference type="ARBA" id="ARBA00022475"/>
    </source>
</evidence>
<dbReference type="STRING" id="8469.M7ATT8"/>
<keyword evidence="4" id="KW-0050">Antiport</keyword>
<dbReference type="EMBL" id="KB565340">
    <property type="protein sequence ID" value="EMP28129.1"/>
    <property type="molecule type" value="Genomic_DNA"/>
</dbReference>
<dbReference type="AlphaFoldDB" id="M7ATT8"/>
<dbReference type="InterPro" id="IPR036259">
    <property type="entry name" value="MFS_trans_sf"/>
</dbReference>
<protein>
    <submittedName>
        <fullName evidence="19">Vesicular glutamate transporter 2</fullName>
    </submittedName>
</protein>
<dbReference type="InterPro" id="IPR027378">
    <property type="entry name" value="Nucleotide_channel_N"/>
</dbReference>
<name>M7ATT8_CHEMY</name>
<evidence type="ECO:0000256" key="6">
    <source>
        <dbReference type="ARBA" id="ARBA00022592"/>
    </source>
</evidence>
<keyword evidence="8" id="KW-0532">Neurotransmitter transport</keyword>
<proteinExistence type="predicted"/>
<evidence type="ECO:0000256" key="18">
    <source>
        <dbReference type="SAM" id="Phobius"/>
    </source>
</evidence>
<dbReference type="Gene3D" id="1.20.120.540">
    <property type="entry name" value="Voltage-gated potassium channels"/>
    <property type="match status" value="1"/>
</dbReference>
<evidence type="ECO:0000256" key="7">
    <source>
        <dbReference type="ARBA" id="ARBA00022692"/>
    </source>
</evidence>
<evidence type="ECO:0000256" key="3">
    <source>
        <dbReference type="ARBA" id="ARBA00022448"/>
    </source>
</evidence>
<feature type="transmembrane region" description="Helical" evidence="18">
    <location>
        <begin position="249"/>
        <end position="267"/>
    </location>
</feature>
<evidence type="ECO:0000256" key="16">
    <source>
        <dbReference type="ARBA" id="ARBA00023201"/>
    </source>
</evidence>
<keyword evidence="11" id="KW-0770">Synapse</keyword>
<dbReference type="GO" id="GO:0035249">
    <property type="term" value="P:synaptic transmission, glutamatergic"/>
    <property type="evidence" value="ECO:0007669"/>
    <property type="project" value="TreeGrafter"/>
</dbReference>
<dbReference type="PANTHER" id="PTHR11662:SF201">
    <property type="entry name" value="VESICULAR GLUTAMATE TRANSPORTER 2"/>
    <property type="match status" value="1"/>
</dbReference>
<dbReference type="GO" id="GO:0006817">
    <property type="term" value="P:phosphate ion transport"/>
    <property type="evidence" value="ECO:0007669"/>
    <property type="project" value="UniProtKB-KW"/>
</dbReference>
<keyword evidence="12" id="KW-0915">Sodium</keyword>
<dbReference type="GO" id="GO:0005326">
    <property type="term" value="F:neurotransmitter transmembrane transporter activity"/>
    <property type="evidence" value="ECO:0007669"/>
    <property type="project" value="TreeGrafter"/>
</dbReference>
<dbReference type="GO" id="GO:0005886">
    <property type="term" value="C:plasma membrane"/>
    <property type="evidence" value="ECO:0007669"/>
    <property type="project" value="UniProtKB-SubCell"/>
</dbReference>
<keyword evidence="16" id="KW-0739">Sodium transport</keyword>